<name>T5ANK6_OPHSC</name>
<protein>
    <submittedName>
        <fullName evidence="1">Polyketide synthase</fullName>
    </submittedName>
</protein>
<proteinExistence type="predicted"/>
<evidence type="ECO:0000313" key="2">
    <source>
        <dbReference type="Proteomes" id="UP000019374"/>
    </source>
</evidence>
<accession>T5ANK6</accession>
<dbReference type="Gene3D" id="3.40.50.980">
    <property type="match status" value="1"/>
</dbReference>
<dbReference type="SUPFAM" id="SSF56801">
    <property type="entry name" value="Acetyl-CoA synthetase-like"/>
    <property type="match status" value="1"/>
</dbReference>
<dbReference type="GO" id="GO:0005737">
    <property type="term" value="C:cytoplasm"/>
    <property type="evidence" value="ECO:0007669"/>
    <property type="project" value="TreeGrafter"/>
</dbReference>
<dbReference type="GO" id="GO:0031177">
    <property type="term" value="F:phosphopantetheine binding"/>
    <property type="evidence" value="ECO:0007669"/>
    <property type="project" value="TreeGrafter"/>
</dbReference>
<dbReference type="PANTHER" id="PTHR45527">
    <property type="entry name" value="NONRIBOSOMAL PEPTIDE SYNTHETASE"/>
    <property type="match status" value="1"/>
</dbReference>
<gene>
    <name evidence="1" type="ORF">OCS_00113</name>
</gene>
<evidence type="ECO:0000313" key="1">
    <source>
        <dbReference type="EMBL" id="EQL04154.1"/>
    </source>
</evidence>
<dbReference type="PANTHER" id="PTHR45527:SF1">
    <property type="entry name" value="FATTY ACID SYNTHASE"/>
    <property type="match status" value="1"/>
</dbReference>
<reference evidence="1 2" key="1">
    <citation type="journal article" date="2013" name="Chin. Sci. Bull.">
        <title>Genome survey uncovers the secrets of sex and lifestyle in caterpillar fungus.</title>
        <authorList>
            <person name="Hu X."/>
            <person name="Zhang Y."/>
            <person name="Xiao G."/>
            <person name="Zheng P."/>
            <person name="Xia Y."/>
            <person name="Zhang X."/>
            <person name="St Leger R.J."/>
            <person name="Liu X."/>
            <person name="Wang C."/>
        </authorList>
    </citation>
    <scope>NUCLEOTIDE SEQUENCE [LARGE SCALE GENOMIC DNA]</scope>
    <source>
        <strain evidence="2">Co18 / CGMCC 3.14243</strain>
        <tissue evidence="1">Fruit-body</tissue>
    </source>
</reference>
<dbReference type="HOGENOM" id="CLU_1138310_0_0_1"/>
<dbReference type="GO" id="GO:0044550">
    <property type="term" value="P:secondary metabolite biosynthetic process"/>
    <property type="evidence" value="ECO:0007669"/>
    <property type="project" value="TreeGrafter"/>
</dbReference>
<dbReference type="EMBL" id="KE652176">
    <property type="protein sequence ID" value="EQL04154.1"/>
    <property type="molecule type" value="Genomic_DNA"/>
</dbReference>
<dbReference type="Proteomes" id="UP000019374">
    <property type="component" value="Unassembled WGS sequence"/>
</dbReference>
<sequence>MGRPAHTRGTRRPGVRSEAVVPLCFEKSMWTTVAMLGVVEAGRALVLLDPGLPEKRLPNLCQQTTFGHLENASGILRQLCGEQHCRARHDSPDAIIIRNTVHALGAEIDISAALPNQQGQQIQAVAHGCPDPASRGPVDFGLTDGTSQADPVIRAFVVGSILCLAEVDAPLIHNMTAYTLDRLQTLLLQCGSMLWVTSGAYRCSDTPGTCKKNMTQGLLRTVRPETCKAPMELELAAADAGQWG</sequence>
<dbReference type="GO" id="GO:0043041">
    <property type="term" value="P:amino acid activation for nonribosomal peptide biosynthetic process"/>
    <property type="evidence" value="ECO:0007669"/>
    <property type="project" value="TreeGrafter"/>
</dbReference>
<dbReference type="AlphaFoldDB" id="T5ANK6"/>
<organism evidence="1 2">
    <name type="scientific">Ophiocordyceps sinensis (strain Co18 / CGMCC 3.14243)</name>
    <name type="common">Yarsagumba caterpillar fungus</name>
    <name type="synonym">Hirsutella sinensis</name>
    <dbReference type="NCBI Taxonomy" id="911162"/>
    <lineage>
        <taxon>Eukaryota</taxon>
        <taxon>Fungi</taxon>
        <taxon>Dikarya</taxon>
        <taxon>Ascomycota</taxon>
        <taxon>Pezizomycotina</taxon>
        <taxon>Sordariomycetes</taxon>
        <taxon>Hypocreomycetidae</taxon>
        <taxon>Hypocreales</taxon>
        <taxon>Ophiocordycipitaceae</taxon>
        <taxon>Ophiocordyceps</taxon>
    </lineage>
</organism>